<accession>A0AAD5KT69</accession>
<dbReference type="Pfam" id="PF25024">
    <property type="entry name" value="EGF_TEN"/>
    <property type="match status" value="2"/>
</dbReference>
<comment type="caution">
    <text evidence="12">Lacks conserved residue(s) required for the propagation of feature annotation.</text>
</comment>
<evidence type="ECO:0000256" key="12">
    <source>
        <dbReference type="PROSITE-ProRule" id="PRU00076"/>
    </source>
</evidence>
<dbReference type="SUPFAM" id="SSF63829">
    <property type="entry name" value="Calcium-dependent phosphotriesterase"/>
    <property type="match status" value="2"/>
</dbReference>
<evidence type="ECO:0000256" key="11">
    <source>
        <dbReference type="ARBA" id="ARBA00023180"/>
    </source>
</evidence>
<dbReference type="EMBL" id="WJBH02000004">
    <property type="protein sequence ID" value="KAI9560061.1"/>
    <property type="molecule type" value="Genomic_DNA"/>
</dbReference>
<feature type="compositionally biased region" description="Gly residues" evidence="13">
    <location>
        <begin position="542"/>
        <end position="553"/>
    </location>
</feature>
<feature type="disulfide bond" evidence="12">
    <location>
        <begin position="839"/>
        <end position="849"/>
    </location>
</feature>
<gene>
    <name evidence="15" type="ORF">GHT06_014071</name>
</gene>
<feature type="region of interest" description="Disordered" evidence="13">
    <location>
        <begin position="1"/>
        <end position="243"/>
    </location>
</feature>
<feature type="compositionally biased region" description="Polar residues" evidence="13">
    <location>
        <begin position="153"/>
        <end position="167"/>
    </location>
</feature>
<feature type="compositionally biased region" description="Low complexity" evidence="13">
    <location>
        <begin position="181"/>
        <end position="194"/>
    </location>
</feature>
<dbReference type="InterPro" id="IPR057627">
    <property type="entry name" value="FN-plug_TEN1-4"/>
</dbReference>
<dbReference type="SMART" id="SM00181">
    <property type="entry name" value="EGF"/>
    <property type="match status" value="6"/>
</dbReference>
<dbReference type="InterPro" id="IPR057629">
    <property type="entry name" value="Teneurin1-4_GBD"/>
</dbReference>
<comment type="caution">
    <text evidence="15">The sequence shown here is derived from an EMBL/GenBank/DDBJ whole genome shotgun (WGS) entry which is preliminary data.</text>
</comment>
<feature type="compositionally biased region" description="Basic and acidic residues" evidence="13">
    <location>
        <begin position="363"/>
        <end position="376"/>
    </location>
</feature>
<evidence type="ECO:0000256" key="3">
    <source>
        <dbReference type="ARBA" id="ARBA00009385"/>
    </source>
</evidence>
<dbReference type="GO" id="GO:0008038">
    <property type="term" value="P:neuron recognition"/>
    <property type="evidence" value="ECO:0007669"/>
    <property type="project" value="UniProtKB-ARBA"/>
</dbReference>
<feature type="disulfide bond" evidence="12">
    <location>
        <begin position="773"/>
        <end position="782"/>
    </location>
</feature>
<evidence type="ECO:0000256" key="4">
    <source>
        <dbReference type="ARBA" id="ARBA00022475"/>
    </source>
</evidence>
<dbReference type="Gene3D" id="2.10.25.10">
    <property type="entry name" value="Laminin"/>
    <property type="match status" value="4"/>
</dbReference>
<evidence type="ECO:0000313" key="16">
    <source>
        <dbReference type="Proteomes" id="UP000820818"/>
    </source>
</evidence>
<dbReference type="PROSITE" id="PS50026">
    <property type="entry name" value="EGF_3"/>
    <property type="match status" value="3"/>
</dbReference>
<dbReference type="InterPro" id="IPR056822">
    <property type="entry name" value="TEN_NHL"/>
</dbReference>
<dbReference type="InterPro" id="IPR006530">
    <property type="entry name" value="YD"/>
</dbReference>
<feature type="domain" description="EGF-like" evidence="14">
    <location>
        <begin position="747"/>
        <end position="783"/>
    </location>
</feature>
<comment type="similarity">
    <text evidence="3">Belongs to the tenascin family. Teneurin subfamily.</text>
</comment>
<keyword evidence="7" id="KW-0677">Repeat</keyword>
<dbReference type="Gene3D" id="2.180.10.10">
    <property type="entry name" value="RHS repeat-associated core"/>
    <property type="match status" value="2"/>
</dbReference>
<dbReference type="PANTHER" id="PTHR11219:SF69">
    <property type="entry name" value="TENEURIN-A"/>
    <property type="match status" value="1"/>
</dbReference>
<feature type="compositionally biased region" description="Polar residues" evidence="13">
    <location>
        <begin position="125"/>
        <end position="134"/>
    </location>
</feature>
<keyword evidence="16" id="KW-1185">Reference proteome</keyword>
<dbReference type="PROSITE" id="PS00022">
    <property type="entry name" value="EGF_1"/>
    <property type="match status" value="4"/>
</dbReference>
<dbReference type="Gene3D" id="2.60.120.260">
    <property type="entry name" value="Galactose-binding domain-like"/>
    <property type="match status" value="1"/>
</dbReference>
<dbReference type="Gene3D" id="2.120.10.30">
    <property type="entry name" value="TolB, C-terminal domain"/>
    <property type="match status" value="2"/>
</dbReference>
<dbReference type="Pfam" id="PF25021">
    <property type="entry name" value="TEN_NHL"/>
    <property type="match status" value="1"/>
</dbReference>
<feature type="compositionally biased region" description="Polar residues" evidence="13">
    <location>
        <begin position="558"/>
        <end position="572"/>
    </location>
</feature>
<dbReference type="Pfam" id="PF23093">
    <property type="entry name" value="GBD_Tenm3"/>
    <property type="match status" value="1"/>
</dbReference>
<keyword evidence="6" id="KW-0812">Transmembrane</keyword>
<dbReference type="FunFam" id="2.10.25.10:FF:000013">
    <property type="entry name" value="Teneurin transmembrane protein 4"/>
    <property type="match status" value="1"/>
</dbReference>
<dbReference type="InterPro" id="IPR000742">
    <property type="entry name" value="EGF"/>
</dbReference>
<evidence type="ECO:0000256" key="5">
    <source>
        <dbReference type="ARBA" id="ARBA00022536"/>
    </source>
</evidence>
<feature type="compositionally biased region" description="Polar residues" evidence="13">
    <location>
        <begin position="9"/>
        <end position="21"/>
    </location>
</feature>
<proteinExistence type="inferred from homology"/>
<evidence type="ECO:0000256" key="6">
    <source>
        <dbReference type="ARBA" id="ARBA00022692"/>
    </source>
</evidence>
<feature type="compositionally biased region" description="Low complexity" evidence="13">
    <location>
        <begin position="318"/>
        <end position="328"/>
    </location>
</feature>
<dbReference type="FunFam" id="2.10.25.10:FF:000021">
    <property type="entry name" value="Teneurin transmembrane protein 2"/>
    <property type="match status" value="1"/>
</dbReference>
<dbReference type="Pfam" id="PF24329">
    <property type="entry name" value="FN-plug_TEN1-4"/>
    <property type="match status" value="1"/>
</dbReference>
<evidence type="ECO:0000256" key="13">
    <source>
        <dbReference type="SAM" id="MobiDB-lite"/>
    </source>
</evidence>
<keyword evidence="4" id="KW-1003">Cell membrane</keyword>
<dbReference type="GO" id="GO:0005886">
    <property type="term" value="C:plasma membrane"/>
    <property type="evidence" value="ECO:0007669"/>
    <property type="project" value="UniProtKB-SubCell"/>
</dbReference>
<feature type="domain" description="EGF-like" evidence="14">
    <location>
        <begin position="899"/>
        <end position="947"/>
    </location>
</feature>
<evidence type="ECO:0000256" key="10">
    <source>
        <dbReference type="ARBA" id="ARBA00023157"/>
    </source>
</evidence>
<evidence type="ECO:0000259" key="14">
    <source>
        <dbReference type="PROSITE" id="PS50026"/>
    </source>
</evidence>
<keyword evidence="5 12" id="KW-0245">EGF-like domain</keyword>
<feature type="disulfide bond" evidence="12">
    <location>
        <begin position="937"/>
        <end position="946"/>
    </location>
</feature>
<keyword evidence="9" id="KW-0472">Membrane</keyword>
<dbReference type="NCBIfam" id="TIGR01643">
    <property type="entry name" value="YD_repeat_2x"/>
    <property type="match status" value="1"/>
</dbReference>
<dbReference type="InterPro" id="IPR028916">
    <property type="entry name" value="Tox-GHH_dom"/>
</dbReference>
<keyword evidence="10 12" id="KW-1015">Disulfide bond</keyword>
<dbReference type="InterPro" id="IPR056820">
    <property type="entry name" value="TEN_TTR-like"/>
</dbReference>
<feature type="region of interest" description="Disordered" evidence="13">
    <location>
        <begin position="303"/>
        <end position="328"/>
    </location>
</feature>
<keyword evidence="8" id="KW-1133">Transmembrane helix</keyword>
<feature type="domain" description="EGF-like" evidence="14">
    <location>
        <begin position="835"/>
        <end position="866"/>
    </location>
</feature>
<dbReference type="Pfam" id="PF25023">
    <property type="entry name" value="TEN_YD-shell"/>
    <property type="match status" value="1"/>
</dbReference>
<reference evidence="15 16" key="1">
    <citation type="submission" date="2022-05" db="EMBL/GenBank/DDBJ databases">
        <title>A multi-omics perspective on studying reproductive biology in Daphnia sinensis.</title>
        <authorList>
            <person name="Jia J."/>
        </authorList>
    </citation>
    <scope>NUCLEOTIDE SEQUENCE [LARGE SCALE GENOMIC DNA]</scope>
    <source>
        <strain evidence="15 16">WSL</strain>
    </source>
</reference>
<dbReference type="PANTHER" id="PTHR11219">
    <property type="entry name" value="TENEURIN AND N-ACETYLGLUCOSAMINE-1-PHOSPHODIESTER ALPHA-N-ACETYLGLUCOSAMINIDASE"/>
    <property type="match status" value="1"/>
</dbReference>
<protein>
    <recommendedName>
        <fullName evidence="14">EGF-like domain-containing protein</fullName>
    </recommendedName>
</protein>
<organism evidence="15 16">
    <name type="scientific">Daphnia sinensis</name>
    <dbReference type="NCBI Taxonomy" id="1820382"/>
    <lineage>
        <taxon>Eukaryota</taxon>
        <taxon>Metazoa</taxon>
        <taxon>Ecdysozoa</taxon>
        <taxon>Arthropoda</taxon>
        <taxon>Crustacea</taxon>
        <taxon>Branchiopoda</taxon>
        <taxon>Diplostraca</taxon>
        <taxon>Cladocera</taxon>
        <taxon>Anomopoda</taxon>
        <taxon>Daphniidae</taxon>
        <taxon>Daphnia</taxon>
        <taxon>Daphnia similis group</taxon>
    </lineage>
</organism>
<evidence type="ECO:0000256" key="1">
    <source>
        <dbReference type="ARBA" id="ARBA00004167"/>
    </source>
</evidence>
<dbReference type="Pfam" id="PF15636">
    <property type="entry name" value="Tox-GHH"/>
    <property type="match status" value="1"/>
</dbReference>
<sequence>MADLIGRRQQPTTATLASSTVHCELQWRSEEEDSEEHTEDSASSSSDEREPLHIEAAQPTYLGSSAEPFSGVAPNHPGYIEPGYQHQPRHLNHLDMSEDDFEAMYNNCGEELYESDPHQGHRQQQHGNTGQRNNGPHRRSTKAQHIGSRNAGLASQQPQDLMMNSPQHQHHQRSGRGGRLPLGSKSPSASSQQSDPIYPDAGMEPYSTLSDHGTPPPAPAPGNGMGAPPPPPDFPPRGSSFNHPSLIALQAQQPQQQRAATLVVTKDNSDEPPTYEVIPYSTGKAPSNSGWNFLPADNNRQHGSHTLGHNTLNRGHHNGPNTVSSSNTNSMMMNAPNNHHVLTPVPGDPSGRLVMTLLPSQGPHHDLMHGQHDPSLHHHSGASHTSSSHSTRYNHPGHGTSTSRQTLTSSLQSSWLMRRGNGDARSSSCGADMNHHQHLGLGVIGGGRGVGGGPGKGCATPQCSWRLLAIALLLTCGLLAAALAYFTVSSIGASTVSDPNCILIEDAQVTLPREEKNNISKMPVKESAPPRTASSSVASNGDPGGSPGDGGTGRPSRQEQPVSLNETPSGNGPSVPDLSGPVSISSSTNGALELEADGRFKLLTIEPAQLWVAYVQIGGSQSALRIEVQLPRGAPFALYGRRNAAPSITQHDFSQFVQDETLMARFRRQLNSSSSAAGNRPAYYNTSLVKPVEPGRWFLAVYNDDSQRHEVAIGLTLTNEVATPCPDDCNGRGQCLNGKCVCRDGFAGTDCSTSVCPVLCSGRGAYGGGRCHCEAGWTGAECDQPYSELGAVSSSLAPGSGFVISCSIPCSIHGTCVNGRCQCDPEHTGASCETPLLTCQSDCGPNGRCVNSSCLCAAGWTGSRCHLVSTSCDPRCSQHGQCVNGTCICSRGWNGRHCTLDGCPGNCGNNRGVCLQSGKVGSGINSLLQSNQFRCECAPGWTGPDCSIMTETECSDDKDNDGDGLTDCADSDCCSNPSCTDHLMCLASADPADIAARKPIVSGSGGGTSSFYQRVKFLVEDNAVQSYAHKDEYVDKRVAVLRGRVLSQQGLGVVGVRVSVDRHPRLGFTLTRHGGWFDILVNGGGAVTLQFQRNPYRPEMRTVWAAWNRIVVLDKVVLRLGDSSDGLTSTNSGDRNSKLTSDKPQCRIDELEMIQPSVLNAQDAEFHHQSGDGQLGLLLADKQVLQEVVPIPGMADYKLVYRSENAINYHSLLRLRLTPASGIPPQLGYVHLRLVVEGTVSEVTLEAEANLTYAFAWDRHNVYGQKIHGKTEAYVHVGYQSSADGCPTSWQTLVAPMAGFAPNISALGEFNVDVHHHFIAGQNVLFRGDGGQMDLKSGPRHLNLIIGTGSPRSLTCVECQSASPSAYAKILNPVAMASAGDGSLYVGDFNLVRKVTPEGRVFTVLHLPTGQVSYSYYLAVSPIDGSLYLSDCERKQILRVTAVSEEQLLNPSSPSSLAGLDNNYEVVVGSGEPCLPADPEMCGDGRPALDARLVFPKGVAVSPDRILYFADGTSIRYVDGSGIIRTLVGRPANPIYGLHPAPCNAAVRPTQIQPLWPTQVALNPIDNALHWIDNNVVLKMTASQYVQVAAGQPQHCAAQSATPVTSASHIAGFAFGPAGQLYLVEKPGVNSTRLVETDSSGRGEPLKCMSSDMTVPCSIPTAISSMAVSPDGAVYVADKQLLQIFALDYVNPQPDPLSGEYSINWPSLGEVLVFNRYGQHVTTKEPVSGNIKTTFSYTRNGPSGRLMAIIDSRGNKVDFVRESGGDQLIQAIETSAAVKSHLTVSRLTGSLTHINSSNNCFTLFDYDSVSKLLIGRTESDGLTTIYRYDQNGRLIQTVLPDGERYTFDTAATSSNIRISLERDNPVELIISGPAIQSGENKMIYNLMKNGTSLVEWAGDSQYTFQPMLQGGTEGWSERLQLSGGSAIRGEWTTSLQVGSSGSRSQDKSIRINGAKFLVAELDSQTGGRQLYDNDRQLVMGLHCDLQGHLKELRLPPGFHGIRYNYDGNGRLQSWVWGQRQEVYSYDTRGLLAETRSRSDSGNSGSRTIIYGPNDVPTKITLASGRSFSYAYDESGGLKSLTLPSGNGRHSFSVQPSMGYYKLVYLPPGSSTSASSQSAYVEHYDSEGRKLLVMFPGESGRIVYRYRGSQLAEEVCGDRRIDYSAEVDGVTTTTVTEREFELRSDVTANSAGLVLEDKTEYGAKTGLAGFKFVYGYDSLLRASSIKGRIGGQILPDWPLSYQAKTGSLEQMGQFKISRLRPNETSYFDGTAIFTRTLNPHLELSASSLTLHNEEVFRMELSYDAAGKINQTRTYTRYLGLKSYVNIKNLTYDADGQLASVEAPESWRFGYDQHGNLAKLTYRGNSIPMQHNGFDRLVKFGEGAYQYDDAGNVIQNAREEKFQWSASGLLIRAQKKGMFDVRYYYDQHRRLVGRRDQHGNVTQFFYANPQRKLQVSHIFSPRDLRLTTLTYDEFDHLMHFQILRHRYYVATGDRCGTPSVVFSQKGEVVRELVRSPYGHVVYDSNPYLYMPIDWCGGIADPATGHVHVRGDRIYDPLIGQWLNPEWQRATKMTYQPELVHLYRLPGNDPVNLDAFGLTTGALRLSHSSRYPQWLSRMGYQLPKIPLPYENENNALVASRSIVRQPPMLTTSRLLELNQRRKALQEFIDFSSKCSTPNADKLELNGIRFSLAPSTLGRGILVSRSSDGRAVVSSTSLADPVIRDVFTNVFNNSRWLNLTLPGHGHGQDTFHFFKRGDNVRSKVAEDMAALRRLGPNVNLTMHDTPDTGAKEIKIATGHGNFVVIYGTDLGAETELLWRHSVKLAARRAWHREQILARRGGINTFLMTQTEMEQLSRDGHLPTYRPELQQSLWSYPMLADDPTAMRFRKRNAAGASLDVPRR</sequence>
<dbReference type="InterPro" id="IPR056823">
    <property type="entry name" value="TEN-like_YD-shell"/>
</dbReference>
<evidence type="ECO:0000256" key="2">
    <source>
        <dbReference type="ARBA" id="ARBA00004236"/>
    </source>
</evidence>
<evidence type="ECO:0000256" key="7">
    <source>
        <dbReference type="ARBA" id="ARBA00022737"/>
    </source>
</evidence>
<evidence type="ECO:0000256" key="8">
    <source>
        <dbReference type="ARBA" id="ARBA00022989"/>
    </source>
</evidence>
<dbReference type="CDD" id="cd00054">
    <property type="entry name" value="EGF_CA"/>
    <property type="match status" value="2"/>
</dbReference>
<dbReference type="InterPro" id="IPR051216">
    <property type="entry name" value="Teneurin"/>
</dbReference>
<feature type="region of interest" description="Disordered" evidence="13">
    <location>
        <begin position="360"/>
        <end position="408"/>
    </location>
</feature>
<dbReference type="FunFam" id="2.10.25.10:FF:000001">
    <property type="entry name" value="Tenascin C"/>
    <property type="match status" value="1"/>
</dbReference>
<dbReference type="InterPro" id="IPR011042">
    <property type="entry name" value="6-blade_b-propeller_TolB-like"/>
</dbReference>
<name>A0AAD5KT69_9CRUS</name>
<dbReference type="GO" id="GO:0008045">
    <property type="term" value="P:motor neuron axon guidance"/>
    <property type="evidence" value="ECO:0007669"/>
    <property type="project" value="TreeGrafter"/>
</dbReference>
<comment type="subcellular location">
    <subcellularLocation>
        <location evidence="2">Cell membrane</location>
    </subcellularLocation>
    <subcellularLocation>
        <location evidence="1">Membrane</location>
        <topology evidence="1">Single-pass membrane protein</topology>
    </subcellularLocation>
</comment>
<evidence type="ECO:0000256" key="9">
    <source>
        <dbReference type="ARBA" id="ARBA00023136"/>
    </source>
</evidence>
<dbReference type="Pfam" id="PF25020">
    <property type="entry name" value="TTR_TEN1-4"/>
    <property type="match status" value="1"/>
</dbReference>
<dbReference type="Proteomes" id="UP000820818">
    <property type="component" value="Linkage Group LG4"/>
</dbReference>
<keyword evidence="11" id="KW-0325">Glycoprotein</keyword>
<feature type="region of interest" description="Disordered" evidence="13">
    <location>
        <begin position="514"/>
        <end position="586"/>
    </location>
</feature>
<feature type="disulfide bond" evidence="12">
    <location>
        <begin position="856"/>
        <end position="865"/>
    </location>
</feature>
<dbReference type="PROSITE" id="PS01186">
    <property type="entry name" value="EGF_2"/>
    <property type="match status" value="3"/>
</dbReference>
<evidence type="ECO:0000313" key="15">
    <source>
        <dbReference type="EMBL" id="KAI9560061.1"/>
    </source>
</evidence>